<feature type="region of interest" description="Disordered" evidence="1">
    <location>
        <begin position="1"/>
        <end position="27"/>
    </location>
</feature>
<dbReference type="AlphaFoldDB" id="A0AAV7TJU9"/>
<keyword evidence="3" id="KW-1185">Reference proteome</keyword>
<proteinExistence type="predicted"/>
<evidence type="ECO:0000313" key="2">
    <source>
        <dbReference type="EMBL" id="KAJ1176441.1"/>
    </source>
</evidence>
<protein>
    <submittedName>
        <fullName evidence="2">Uncharacterized protein</fullName>
    </submittedName>
</protein>
<organism evidence="2 3">
    <name type="scientific">Pleurodeles waltl</name>
    <name type="common">Iberian ribbed newt</name>
    <dbReference type="NCBI Taxonomy" id="8319"/>
    <lineage>
        <taxon>Eukaryota</taxon>
        <taxon>Metazoa</taxon>
        <taxon>Chordata</taxon>
        <taxon>Craniata</taxon>
        <taxon>Vertebrata</taxon>
        <taxon>Euteleostomi</taxon>
        <taxon>Amphibia</taxon>
        <taxon>Batrachia</taxon>
        <taxon>Caudata</taxon>
        <taxon>Salamandroidea</taxon>
        <taxon>Salamandridae</taxon>
        <taxon>Pleurodelinae</taxon>
        <taxon>Pleurodeles</taxon>
    </lineage>
</organism>
<reference evidence="2" key="1">
    <citation type="journal article" date="2022" name="bioRxiv">
        <title>Sequencing and chromosome-scale assembly of the giantPleurodeles waltlgenome.</title>
        <authorList>
            <person name="Brown T."/>
            <person name="Elewa A."/>
            <person name="Iarovenko S."/>
            <person name="Subramanian E."/>
            <person name="Araus A.J."/>
            <person name="Petzold A."/>
            <person name="Susuki M."/>
            <person name="Suzuki K.-i.T."/>
            <person name="Hayashi T."/>
            <person name="Toyoda A."/>
            <person name="Oliveira C."/>
            <person name="Osipova E."/>
            <person name="Leigh N.D."/>
            <person name="Simon A."/>
            <person name="Yun M.H."/>
        </authorList>
    </citation>
    <scope>NUCLEOTIDE SEQUENCE</scope>
    <source>
        <strain evidence="2">20211129_DDA</strain>
        <tissue evidence="2">Liver</tissue>
    </source>
</reference>
<evidence type="ECO:0000313" key="3">
    <source>
        <dbReference type="Proteomes" id="UP001066276"/>
    </source>
</evidence>
<gene>
    <name evidence="2" type="ORF">NDU88_001721</name>
</gene>
<evidence type="ECO:0000256" key="1">
    <source>
        <dbReference type="SAM" id="MobiDB-lite"/>
    </source>
</evidence>
<dbReference type="Proteomes" id="UP001066276">
    <property type="component" value="Chromosome 3_2"/>
</dbReference>
<comment type="caution">
    <text evidence="2">The sequence shown here is derived from an EMBL/GenBank/DDBJ whole genome shotgun (WGS) entry which is preliminary data.</text>
</comment>
<name>A0AAV7TJU9_PLEWA</name>
<sequence length="75" mass="8634">MSLARAAPVLHPSRSPQAAHKESPSVWRPEAWNIATRRSSLKKDSTVYTWNPKHTKENLRAVMRKSPVLQCPMWK</sequence>
<accession>A0AAV7TJU9</accession>
<dbReference type="EMBL" id="JANPWB010000006">
    <property type="protein sequence ID" value="KAJ1176441.1"/>
    <property type="molecule type" value="Genomic_DNA"/>
</dbReference>